<sequence length="104" mass="12380">MLEKIIRPKSYTKTFDVTIFQTPDFGQRKGYKKVYRMAIPAQTKMEALDQTFRLFNVPDTMPNDYYGRYITTGDIVFIDEGRRGHFYFRLEPGGWNEVNRVIIR</sequence>
<evidence type="ECO:0008006" key="3">
    <source>
        <dbReference type="Google" id="ProtNLM"/>
    </source>
</evidence>
<proteinExistence type="predicted"/>
<evidence type="ECO:0000313" key="1">
    <source>
        <dbReference type="EMBL" id="RIW28524.1"/>
    </source>
</evidence>
<accession>A0A3A1QS15</accession>
<name>A0A3A1QS15_9BACI</name>
<dbReference type="AlphaFoldDB" id="A0A3A1QS15"/>
<gene>
    <name evidence="1" type="ORF">D3H55_21770</name>
</gene>
<dbReference type="EMBL" id="QXIR01000044">
    <property type="protein sequence ID" value="RIW28524.1"/>
    <property type="molecule type" value="Genomic_DNA"/>
</dbReference>
<keyword evidence="2" id="KW-1185">Reference proteome</keyword>
<protein>
    <recommendedName>
        <fullName evidence="3">YodL-like protein</fullName>
    </recommendedName>
</protein>
<comment type="caution">
    <text evidence="1">The sequence shown here is derived from an EMBL/GenBank/DDBJ whole genome shotgun (WGS) entry which is preliminary data.</text>
</comment>
<evidence type="ECO:0000313" key="2">
    <source>
        <dbReference type="Proteomes" id="UP000265801"/>
    </source>
</evidence>
<organism evidence="1 2">
    <name type="scientific">Bacillus salacetis</name>
    <dbReference type="NCBI Taxonomy" id="2315464"/>
    <lineage>
        <taxon>Bacteria</taxon>
        <taxon>Bacillati</taxon>
        <taxon>Bacillota</taxon>
        <taxon>Bacilli</taxon>
        <taxon>Bacillales</taxon>
        <taxon>Bacillaceae</taxon>
        <taxon>Bacillus</taxon>
    </lineage>
</organism>
<dbReference type="OrthoDB" id="2894333at2"/>
<dbReference type="Proteomes" id="UP000265801">
    <property type="component" value="Unassembled WGS sequence"/>
</dbReference>
<reference evidence="1 2" key="1">
    <citation type="submission" date="2018-09" db="EMBL/GenBank/DDBJ databases">
        <title>Bacillus saliacetes sp. nov., isolated from Thai shrimp paste (Ka-pi).</title>
        <authorList>
            <person name="Daroonpunt R."/>
            <person name="Tanasupawat S."/>
            <person name="Yiamsombut S."/>
        </authorList>
    </citation>
    <scope>NUCLEOTIDE SEQUENCE [LARGE SCALE GENOMIC DNA]</scope>
    <source>
        <strain evidence="1 2">SKP7-4</strain>
    </source>
</reference>